<feature type="transmembrane region" description="Helical" evidence="1">
    <location>
        <begin position="244"/>
        <end position="264"/>
    </location>
</feature>
<evidence type="ECO:0000259" key="2">
    <source>
        <dbReference type="PROSITE" id="PS50006"/>
    </source>
</evidence>
<dbReference type="InterPro" id="IPR045962">
    <property type="entry name" value="DUF6382"/>
</dbReference>
<dbReference type="Gene3D" id="2.60.200.20">
    <property type="match status" value="1"/>
</dbReference>
<evidence type="ECO:0000313" key="4">
    <source>
        <dbReference type="Proteomes" id="UP000521032"/>
    </source>
</evidence>
<dbReference type="InterPro" id="IPR008984">
    <property type="entry name" value="SMAD_FHA_dom_sf"/>
</dbReference>
<keyword evidence="1" id="KW-0812">Transmembrane</keyword>
<accession>A0A6V7R9A7</accession>
<dbReference type="PANTHER" id="PTHR23308">
    <property type="entry name" value="NUCLEAR INHIBITOR OF PROTEIN PHOSPHATASE-1"/>
    <property type="match status" value="1"/>
</dbReference>
<name>A0A6V7R9A7_9BACL</name>
<reference evidence="3 4" key="1">
    <citation type="submission" date="2020-07" db="EMBL/GenBank/DDBJ databases">
        <authorList>
            <person name="Criscuolo A."/>
        </authorList>
    </citation>
    <scope>NUCLEOTIDE SEQUENCE [LARGE SCALE GENOMIC DNA]</scope>
    <source>
        <strain evidence="4">CIP 111030</strain>
    </source>
</reference>
<comment type="caution">
    <text evidence="3">The sequence shown here is derived from an EMBL/GenBank/DDBJ whole genome shotgun (WGS) entry which is preliminary data.</text>
</comment>
<protein>
    <recommendedName>
        <fullName evidence="2">FHA domain-containing protein</fullName>
    </recommendedName>
</protein>
<dbReference type="SUPFAM" id="SSF49879">
    <property type="entry name" value="SMAD/FHA domain"/>
    <property type="match status" value="1"/>
</dbReference>
<feature type="transmembrane region" description="Helical" evidence="1">
    <location>
        <begin position="221"/>
        <end position="238"/>
    </location>
</feature>
<dbReference type="CDD" id="cd00060">
    <property type="entry name" value="FHA"/>
    <property type="match status" value="1"/>
</dbReference>
<dbReference type="PROSITE" id="PS50006">
    <property type="entry name" value="FHA_DOMAIN"/>
    <property type="match status" value="1"/>
</dbReference>
<evidence type="ECO:0000256" key="1">
    <source>
        <dbReference type="SAM" id="Phobius"/>
    </source>
</evidence>
<dbReference type="Proteomes" id="UP000521032">
    <property type="component" value="Unassembled WGS sequence"/>
</dbReference>
<dbReference type="AlphaFoldDB" id="A0A6V7R9A7"/>
<proteinExistence type="predicted"/>
<dbReference type="RefSeq" id="WP_186085868.1">
    <property type="nucleotide sequence ID" value="NZ_BMDB01000002.1"/>
</dbReference>
<dbReference type="EMBL" id="CAJEWE010000007">
    <property type="protein sequence ID" value="CAD2073931.1"/>
    <property type="molecule type" value="Genomic_DNA"/>
</dbReference>
<organism evidence="3 4">
    <name type="scientific">Phocicoccus schoeneichii</name>
    <dbReference type="NCBI Taxonomy" id="1812261"/>
    <lineage>
        <taxon>Bacteria</taxon>
        <taxon>Bacillati</taxon>
        <taxon>Bacillota</taxon>
        <taxon>Bacilli</taxon>
        <taxon>Bacillales</taxon>
        <taxon>Salinicoccaceae</taxon>
        <taxon>Phocicoccus</taxon>
    </lineage>
</organism>
<dbReference type="InterPro" id="IPR050923">
    <property type="entry name" value="Cell_Proc_Reg/RNA_Proc"/>
</dbReference>
<dbReference type="InterPro" id="IPR000253">
    <property type="entry name" value="FHA_dom"/>
</dbReference>
<keyword evidence="4" id="KW-1185">Reference proteome</keyword>
<keyword evidence="1" id="KW-1133">Transmembrane helix</keyword>
<gene>
    <name evidence="3" type="ORF">JEOSCH030_00588</name>
</gene>
<keyword evidence="1" id="KW-0472">Membrane</keyword>
<dbReference type="Pfam" id="PF00498">
    <property type="entry name" value="FHA"/>
    <property type="match status" value="1"/>
</dbReference>
<dbReference type="Pfam" id="PF19909">
    <property type="entry name" value="DUF6382"/>
    <property type="match status" value="1"/>
</dbReference>
<sequence length="470" mass="54119">MNIGPIEFSSEEDIIKLKCTNVDLKIQDLESLAYKMLDHNDIPQLLPINFNKKNHQVNIEYNKKGYISLSEYLEKNTIEYSRFYEISLAIINAIKSAPNYLLNKEKFILDQSKIYLGKLMSDVRILYVPINEYDSKENVEISFKRLMFDLLKNVKDISNSNFITLTEFLKDDNFTLDNFRKLLVDVSQGINTITNSYIDENEKVDYKTVKELPAPSRKEKLYSSLIAAILIAIIWSQLPTGTDLQLAIAFLLTVGVLALLYVYFKVWRPGVEKIEVKKKTKPKKQKNVEPSIDLSPLDSKAEQIREKDFDSFYFNTEIEASVEPKELKSEVTENETEQSLVETEDSFVLSDKTTLLDDEEELKRNVKMNTLSESYGNLYVGESRITLQNDFELIGRERLEQMVSKEFPTVSNKHLEVKNEENNIFVRDLGSSNGTKKNGESIKPLTFYKLSDGDELTLGNTLVVFKVDVM</sequence>
<feature type="domain" description="FHA" evidence="2">
    <location>
        <begin position="392"/>
        <end position="442"/>
    </location>
</feature>
<evidence type="ECO:0000313" key="3">
    <source>
        <dbReference type="EMBL" id="CAD2073931.1"/>
    </source>
</evidence>